<name>A0A507CFK1_9FUNG</name>
<reference evidence="2 3" key="1">
    <citation type="journal article" date="2019" name="Sci. Rep.">
        <title>Comparative genomics of chytrid fungi reveal insights into the obligate biotrophic and pathogenic lifestyle of Synchytrium endobioticum.</title>
        <authorList>
            <person name="van de Vossenberg B.T.L.H."/>
            <person name="Warris S."/>
            <person name="Nguyen H.D.T."/>
            <person name="van Gent-Pelzer M.P.E."/>
            <person name="Joly D.L."/>
            <person name="van de Geest H.C."/>
            <person name="Bonants P.J.M."/>
            <person name="Smith D.S."/>
            <person name="Levesque C.A."/>
            <person name="van der Lee T.A.J."/>
        </authorList>
    </citation>
    <scope>NUCLEOTIDE SEQUENCE [LARGE SCALE GENOMIC DNA]</scope>
    <source>
        <strain evidence="2 3">MB42</strain>
    </source>
</reference>
<keyword evidence="1" id="KW-0812">Transmembrane</keyword>
<organism evidence="2 3">
    <name type="scientific">Synchytrium endobioticum</name>
    <dbReference type="NCBI Taxonomy" id="286115"/>
    <lineage>
        <taxon>Eukaryota</taxon>
        <taxon>Fungi</taxon>
        <taxon>Fungi incertae sedis</taxon>
        <taxon>Chytridiomycota</taxon>
        <taxon>Chytridiomycota incertae sedis</taxon>
        <taxon>Chytridiomycetes</taxon>
        <taxon>Synchytriales</taxon>
        <taxon>Synchytriaceae</taxon>
        <taxon>Synchytrium</taxon>
    </lineage>
</organism>
<evidence type="ECO:0000313" key="2">
    <source>
        <dbReference type="EMBL" id="TPX39867.1"/>
    </source>
</evidence>
<protein>
    <submittedName>
        <fullName evidence="2">Uncharacterized protein</fullName>
    </submittedName>
</protein>
<proteinExistence type="predicted"/>
<evidence type="ECO:0000313" key="3">
    <source>
        <dbReference type="Proteomes" id="UP000317494"/>
    </source>
</evidence>
<accession>A0A507CFK1</accession>
<dbReference type="AlphaFoldDB" id="A0A507CFK1"/>
<dbReference type="EMBL" id="QEAN01000335">
    <property type="protein sequence ID" value="TPX39867.1"/>
    <property type="molecule type" value="Genomic_DNA"/>
</dbReference>
<dbReference type="Proteomes" id="UP000317494">
    <property type="component" value="Unassembled WGS sequence"/>
</dbReference>
<feature type="transmembrane region" description="Helical" evidence="1">
    <location>
        <begin position="349"/>
        <end position="368"/>
    </location>
</feature>
<comment type="caution">
    <text evidence="2">The sequence shown here is derived from an EMBL/GenBank/DDBJ whole genome shotgun (WGS) entry which is preliminary data.</text>
</comment>
<gene>
    <name evidence="2" type="ORF">SeMB42_g06215</name>
</gene>
<evidence type="ECO:0000256" key="1">
    <source>
        <dbReference type="SAM" id="Phobius"/>
    </source>
</evidence>
<keyword evidence="1" id="KW-1133">Transmembrane helix</keyword>
<keyword evidence="1" id="KW-0472">Membrane</keyword>
<keyword evidence="3" id="KW-1185">Reference proteome</keyword>
<dbReference type="VEuPathDB" id="FungiDB:SeMB42_g06215"/>
<sequence>MGCNCKTCGKLARRKLKGLPYNEHRWKVILYVCRHVANAIRDCKSEVKIAATNPEYFGLPSTDPPCLHDGSVLLSTVMAVALYTSNACAFSANDVTYHFTWKPKLAELLAKHMARLIVKVPRSSGVATDVIRCDERIRMAFAPSAPKPKSNHECVLTRSIVENPRNIVLGFPFLSDYEPGVKPGSSVKGHENLVFTDGKDYLVLTVNAIGASGREIHEQACRRGAQVASRVTGYVFVATCTQEGRFELMQVFIPDDGKPAKPVKSIKTTNAASATITATSANRRDQGSQTIGSGAIKARWTKTCATQTQEICSTATNDAVIYIGDSSEEQALLPGRTTQNSRGWRRVRVVLMLIWAPLLILLLVVQPASNPIFGDRSRTPLFRSLENTVAHQRTSTSLFHLPHPIPTSSI</sequence>